<evidence type="ECO:0000313" key="1">
    <source>
        <dbReference type="EMBL" id="SHH77172.1"/>
    </source>
</evidence>
<name>A0A1M5VPK0_9RHOB</name>
<protein>
    <submittedName>
        <fullName evidence="1">Uncharacterized protein</fullName>
    </submittedName>
</protein>
<dbReference type="Proteomes" id="UP000184221">
    <property type="component" value="Unassembled WGS sequence"/>
</dbReference>
<dbReference type="EMBL" id="FQXC01000004">
    <property type="protein sequence ID" value="SHH77172.1"/>
    <property type="molecule type" value="Genomic_DNA"/>
</dbReference>
<organism evidence="1 2">
    <name type="scientific">Marivita hallyeonensis</name>
    <dbReference type="NCBI Taxonomy" id="996342"/>
    <lineage>
        <taxon>Bacteria</taxon>
        <taxon>Pseudomonadati</taxon>
        <taxon>Pseudomonadota</taxon>
        <taxon>Alphaproteobacteria</taxon>
        <taxon>Rhodobacterales</taxon>
        <taxon>Roseobacteraceae</taxon>
        <taxon>Marivita</taxon>
    </lineage>
</organism>
<gene>
    <name evidence="1" type="ORF">SAMN05443551_2994</name>
</gene>
<dbReference type="AlphaFoldDB" id="A0A1M5VPK0"/>
<keyword evidence="2" id="KW-1185">Reference proteome</keyword>
<proteinExistence type="predicted"/>
<evidence type="ECO:0000313" key="2">
    <source>
        <dbReference type="Proteomes" id="UP000184221"/>
    </source>
</evidence>
<sequence>MVSHWLRQSDGRAFAVQTHAQGALPPLGLWPIHPRGIFETEKLMGSVR</sequence>
<accession>A0A1M5VPK0</accession>
<reference evidence="1 2" key="1">
    <citation type="submission" date="2016-11" db="EMBL/GenBank/DDBJ databases">
        <authorList>
            <person name="Jaros S."/>
            <person name="Januszkiewicz K."/>
            <person name="Wedrychowicz H."/>
        </authorList>
    </citation>
    <scope>NUCLEOTIDE SEQUENCE [LARGE SCALE GENOMIC DNA]</scope>
    <source>
        <strain evidence="1 2">DSM 29431</strain>
    </source>
</reference>